<comment type="caution">
    <text evidence="2">The sequence shown here is derived from an EMBL/GenBank/DDBJ whole genome shotgun (WGS) entry which is preliminary data.</text>
</comment>
<feature type="region of interest" description="Disordered" evidence="1">
    <location>
        <begin position="1136"/>
        <end position="1183"/>
    </location>
</feature>
<feature type="compositionally biased region" description="Polar residues" evidence="1">
    <location>
        <begin position="918"/>
        <end position="929"/>
    </location>
</feature>
<reference evidence="2" key="1">
    <citation type="submission" date="2017-12" db="EMBL/GenBank/DDBJ databases">
        <title>Gene loss provides genomic basis for host adaptation in cereal stripe rust fungi.</title>
        <authorList>
            <person name="Xia C."/>
        </authorList>
    </citation>
    <scope>NUCLEOTIDE SEQUENCE [LARGE SCALE GENOMIC DNA]</scope>
    <source>
        <strain evidence="2">93-210</strain>
    </source>
</reference>
<feature type="compositionally biased region" description="Polar residues" evidence="1">
    <location>
        <begin position="953"/>
        <end position="973"/>
    </location>
</feature>
<feature type="compositionally biased region" description="Polar residues" evidence="1">
    <location>
        <begin position="251"/>
        <end position="274"/>
    </location>
</feature>
<feature type="compositionally biased region" description="Low complexity" evidence="1">
    <location>
        <begin position="182"/>
        <end position="199"/>
    </location>
</feature>
<feature type="compositionally biased region" description="Polar residues" evidence="1">
    <location>
        <begin position="981"/>
        <end position="999"/>
    </location>
</feature>
<feature type="compositionally biased region" description="Polar residues" evidence="1">
    <location>
        <begin position="1140"/>
        <end position="1151"/>
    </location>
</feature>
<dbReference type="Proteomes" id="UP000239156">
    <property type="component" value="Unassembled WGS sequence"/>
</dbReference>
<sequence>MAPSPGSPRKLRSSTSVRAKGKKNISNSVSYRRPADQPVSQKTPNPAEEILELIANSSKGIWKTSDELKVVHLRGILKHYQVPKIANARRPSLVKRYNLLIDENTPQSHLTSESVVFSLAPVNYNKQSTKKRKRAGSDINKDDSPLPKPRKKTRARPQVTSPHVSKGALPELTCEIRKPKSASESYRSSSNNTPSASTPKAPIIFNPSNHISPQTIDLNLQNDTISSDQNGKDIHLDPGSESNQDLDKTSTYDVGQLKSSTKSNQDHGNSSSDNVPLASTPKPSIISNCSSHISPQTTNPNLQNNKISSDQNERDGCLNPGSESDQDLDETTSDDFPLASTSRPLIMNDKTKHRENDNLTNNLPLACVPRSASTSNSFSQKNNNSTDNIHMSLLPIQSHDPTISNISPSAATSLPATSHHSETTTLSQTHDQRASQSETGAYKNVLLPPNSSDADMSNHGTVATNNGVFSHFEAFLSTPSLTVLGKRKRVADTSIISDVEKPPSTWTYALDTTKHFYASLAGSTIPGSAGLGPKVVAPGNVNISEACIQGPETSTSQIQDVTPFVLPIKFPPRQSVDQSTDASTTRIQDVTPLVLPTQSPPRQPVNQPIRTQSQHIQLVVNAVDLPWCCNLTNKFTTHQGLLGLHASELTPSQLKEILDQHQISYDPNDRLARIINLYNELLSSMELETQHKVRRKQNQHVTRYPRPRRSTQKQSRPRNDTQSAETSAVVDSISPIYEAVQPFYPASTYIPSDDHRPPSHNDPLVFRNPTKFLNQNSDFHYQNPDPLDQYYPPDEDMTVDNNPQFTFASEDSHISNNRSFDQEYLAKNKHSAVHNLESPVDAAEKEEPLSGIVNSPLYIEHSPVANGDSSVHNQEDEQPCGNNQECHDGNEDSQPCGNNQECHDGNEDSSVDDHEYSVHSNDYSNSPSEEASFDEGSDFDQLADGNSEDEYATNLQESDPPNSVESPNPSQSPKDLAKSQEPGQSEISMAQDQAHQSAIKTSWTSGNLLTKAILKNILKEHHIPFKSRDDKQTLVKHYEQLVSSQDQAIGETQPSQSAELSSTACDYLTTEILPPCTPKSPQDLLPEAESNFNKFSPEELREMLHPFPLKTSSLSKKALVLLCKAHVIIDEPMKLRHGSQHSGTNCGSQHSGTDHGSQHSGTNRGSEHLGAGLGSQHSGTDAASDFNRQIPMEIDSCSLEIEEHRPTTAYASSPTDSDNMLPKPASNSFPQRNYDTTKRHNKDLMLRIDSLAPQMDQIIGLAATNNDNETLTAALSSSRKSFAFEKTHTTTPGGRFAELIRTHVATLFGLRPGEQIPPPASEAERAQWMSQPTEEPYNTEDTSIQIDDFDDQHFPYPNGPGHADASLQTLKFIKREMNRFGISTFRPDLAKRWSDPDNAFLWNFAVKLFIDLVERYEYQGINLQMYGHHIITSRMKAHVKDTWQKTYRKNQLGTQTSEDLQSAAKRARGTTRVTKLRRVRCDTMVHITDLKGLIPIVEKCCSEDESDDQSDAMSIDSDVSSSECESEVMRIDNSVIPGRRSSIRTPKKARFSNSNPKCCIVHKFIWRNPEVDNLMNLIDKWRLQKSQSTPKKRRGPIPAIRRRPAFPIIIDTEPSSGLPYDFYDPEWLRTLSDVRMASLNASPKPALEFYASILRKYLSSQK</sequence>
<keyword evidence="3" id="KW-1185">Reference proteome</keyword>
<dbReference type="CDD" id="cd12935">
    <property type="entry name" value="LEM_like"/>
    <property type="match status" value="1"/>
</dbReference>
<name>A0A2S4UL96_9BASI</name>
<evidence type="ECO:0000256" key="1">
    <source>
        <dbReference type="SAM" id="MobiDB-lite"/>
    </source>
</evidence>
<feature type="compositionally biased region" description="Basic and acidic residues" evidence="1">
    <location>
        <begin position="135"/>
        <end position="145"/>
    </location>
</feature>
<proteinExistence type="predicted"/>
<feature type="region of interest" description="Disordered" evidence="1">
    <location>
        <begin position="689"/>
        <end position="730"/>
    </location>
</feature>
<feature type="region of interest" description="Disordered" evidence="1">
    <location>
        <begin position="1205"/>
        <end position="1235"/>
    </location>
</feature>
<dbReference type="VEuPathDB" id="FungiDB:PSTT_14644"/>
<feature type="compositionally biased region" description="Polar residues" evidence="1">
    <location>
        <begin position="206"/>
        <end position="229"/>
    </location>
</feature>
<feature type="region of interest" description="Disordered" evidence="1">
    <location>
        <begin position="1"/>
        <end position="46"/>
    </location>
</feature>
<feature type="region of interest" description="Disordered" evidence="1">
    <location>
        <begin position="860"/>
        <end position="999"/>
    </location>
</feature>
<feature type="compositionally biased region" description="Polar residues" evidence="1">
    <location>
        <begin position="423"/>
        <end position="436"/>
    </location>
</feature>
<feature type="region of interest" description="Disordered" evidence="1">
    <location>
        <begin position="126"/>
        <end position="364"/>
    </location>
</feature>
<protein>
    <submittedName>
        <fullName evidence="2">Uncharacterized protein</fullName>
    </submittedName>
</protein>
<evidence type="ECO:0000313" key="2">
    <source>
        <dbReference type="EMBL" id="POV98075.1"/>
    </source>
</evidence>
<feature type="compositionally biased region" description="Acidic residues" evidence="1">
    <location>
        <begin position="324"/>
        <end position="333"/>
    </location>
</feature>
<dbReference type="EMBL" id="PKSL01000238">
    <property type="protein sequence ID" value="POV98075.1"/>
    <property type="molecule type" value="Genomic_DNA"/>
</dbReference>
<feature type="compositionally biased region" description="Basic and acidic residues" evidence="1">
    <location>
        <begin position="901"/>
        <end position="917"/>
    </location>
</feature>
<feature type="region of interest" description="Disordered" evidence="1">
    <location>
        <begin position="1319"/>
        <end position="1339"/>
    </location>
</feature>
<evidence type="ECO:0000313" key="3">
    <source>
        <dbReference type="Proteomes" id="UP000239156"/>
    </source>
</evidence>
<organism evidence="2 3">
    <name type="scientific">Puccinia striiformis</name>
    <dbReference type="NCBI Taxonomy" id="27350"/>
    <lineage>
        <taxon>Eukaryota</taxon>
        <taxon>Fungi</taxon>
        <taxon>Dikarya</taxon>
        <taxon>Basidiomycota</taxon>
        <taxon>Pucciniomycotina</taxon>
        <taxon>Pucciniomycetes</taxon>
        <taxon>Pucciniales</taxon>
        <taxon>Pucciniaceae</taxon>
        <taxon>Puccinia</taxon>
    </lineage>
</organism>
<gene>
    <name evidence="2" type="ORF">PSTT_14644</name>
</gene>
<feature type="compositionally biased region" description="Low complexity" evidence="1">
    <location>
        <begin position="407"/>
        <end position="418"/>
    </location>
</feature>
<feature type="compositionally biased region" description="Basic residues" evidence="1">
    <location>
        <begin position="692"/>
        <end position="711"/>
    </location>
</feature>
<feature type="compositionally biased region" description="Polar residues" evidence="1">
    <location>
        <begin position="1209"/>
        <end position="1218"/>
    </location>
</feature>
<feature type="compositionally biased region" description="Polar residues" evidence="1">
    <location>
        <begin position="281"/>
        <end position="310"/>
    </location>
</feature>
<feature type="compositionally biased region" description="Polar residues" evidence="1">
    <location>
        <begin position="1225"/>
        <end position="1234"/>
    </location>
</feature>
<accession>A0A2S4UL96</accession>
<feature type="region of interest" description="Disordered" evidence="1">
    <location>
        <begin position="404"/>
        <end position="436"/>
    </location>
</feature>
<dbReference type="VEuPathDB" id="FungiDB:PSHT_07123"/>